<accession>A0ABS5W1R4</accession>
<keyword evidence="2" id="KW-1185">Reference proteome</keyword>
<evidence type="ECO:0000313" key="2">
    <source>
        <dbReference type="Proteomes" id="UP000772618"/>
    </source>
</evidence>
<name>A0ABS5W1R4_9BACT</name>
<reference evidence="1 2" key="1">
    <citation type="submission" date="2021-05" db="EMBL/GenBank/DDBJ databases">
        <title>A Polyphasic approach of four new species of the genus Ohtaekwangia: Ohtaekwangia histidinii sp. nov., Ohtaekwangia cretensis sp. nov., Ohtaekwangia indiensis sp. nov., Ohtaekwangia reichenbachii sp. nov. from diverse environment.</title>
        <authorList>
            <person name="Octaviana S."/>
        </authorList>
    </citation>
    <scope>NUCLEOTIDE SEQUENCE [LARGE SCALE GENOMIC DNA]</scope>
    <source>
        <strain evidence="1 2">PWU20</strain>
    </source>
</reference>
<sequence>MRFILVIVLFALVVACDGKLSDEQRRRMHEQMELHKIKKVSEVEITETAYAEGRKIIALLENTKGDSSKIDSLVSVSRGSVRWVEPGKGNVLALEQQLVDAYLADETGSLQDNVQKVRNAGGESDSLLYTKPVVVKMPDGTEKLEGVWNIWLSKKQLILSMDK</sequence>
<dbReference type="PROSITE" id="PS51257">
    <property type="entry name" value="PROKAR_LIPOPROTEIN"/>
    <property type="match status" value="1"/>
</dbReference>
<evidence type="ECO:0008006" key="3">
    <source>
        <dbReference type="Google" id="ProtNLM"/>
    </source>
</evidence>
<evidence type="ECO:0000313" key="1">
    <source>
        <dbReference type="EMBL" id="MBT1706186.1"/>
    </source>
</evidence>
<dbReference type="EMBL" id="JAHESD010000089">
    <property type="protein sequence ID" value="MBT1706186.1"/>
    <property type="molecule type" value="Genomic_DNA"/>
</dbReference>
<dbReference type="RefSeq" id="WP_254157265.1">
    <property type="nucleotide sequence ID" value="NZ_JAHESD010000089.1"/>
</dbReference>
<dbReference type="Proteomes" id="UP000772618">
    <property type="component" value="Unassembled WGS sequence"/>
</dbReference>
<comment type="caution">
    <text evidence="1">The sequence shown here is derived from an EMBL/GenBank/DDBJ whole genome shotgun (WGS) entry which is preliminary data.</text>
</comment>
<organism evidence="1 2">
    <name type="scientific">Chryseosolibacter indicus</name>
    <dbReference type="NCBI Taxonomy" id="2782351"/>
    <lineage>
        <taxon>Bacteria</taxon>
        <taxon>Pseudomonadati</taxon>
        <taxon>Bacteroidota</taxon>
        <taxon>Cytophagia</taxon>
        <taxon>Cytophagales</taxon>
        <taxon>Chryseotaleaceae</taxon>
        <taxon>Chryseosolibacter</taxon>
    </lineage>
</organism>
<gene>
    <name evidence="1" type="ORF">KK060_23050</name>
</gene>
<proteinExistence type="predicted"/>
<protein>
    <recommendedName>
        <fullName evidence="3">Lipoprotein</fullName>
    </recommendedName>
</protein>